<name>A0ACD0P4D9_9BASI</name>
<evidence type="ECO:0000313" key="1">
    <source>
        <dbReference type="EMBL" id="PWN52970.1"/>
    </source>
</evidence>
<keyword evidence="2" id="KW-1185">Reference proteome</keyword>
<dbReference type="Proteomes" id="UP000245626">
    <property type="component" value="Unassembled WGS sequence"/>
</dbReference>
<accession>A0ACD0P4D9</accession>
<gene>
    <name evidence="1" type="ORF">IE53DRAFT_384558</name>
</gene>
<evidence type="ECO:0000313" key="2">
    <source>
        <dbReference type="Proteomes" id="UP000245626"/>
    </source>
</evidence>
<sequence>MHAACYGYSQDSNAPDGFQCYNHQLLRYPWYGWNVDIDIVYERTLLDLKRLSQKRRILSFLYDKIGWSGSLIDFSQRIGLEGELVQAILDELKAEGYLVEPIARETRSKSKLGKEQAAPKGKPIINRSTHIKCKKRREFFNPGQGHEARILRSWNEAVEKVRPGSEDRQVHDLAWGWLASSGPLEPEPRSIPGGKSLREARTSPLQEEVVRRRSARLSSPSYKPRNLHEPKTLLSGVLHLQGAGKPQGG</sequence>
<protein>
    <submittedName>
        <fullName evidence="1">Uncharacterized protein</fullName>
    </submittedName>
</protein>
<proteinExistence type="predicted"/>
<dbReference type="EMBL" id="KZ819748">
    <property type="protein sequence ID" value="PWN52970.1"/>
    <property type="molecule type" value="Genomic_DNA"/>
</dbReference>
<organism evidence="1 2">
    <name type="scientific">Violaceomyces palustris</name>
    <dbReference type="NCBI Taxonomy" id="1673888"/>
    <lineage>
        <taxon>Eukaryota</taxon>
        <taxon>Fungi</taxon>
        <taxon>Dikarya</taxon>
        <taxon>Basidiomycota</taxon>
        <taxon>Ustilaginomycotina</taxon>
        <taxon>Ustilaginomycetes</taxon>
        <taxon>Violaceomycetales</taxon>
        <taxon>Violaceomycetaceae</taxon>
        <taxon>Violaceomyces</taxon>
    </lineage>
</organism>
<reference evidence="1 2" key="1">
    <citation type="journal article" date="2018" name="Mol. Biol. Evol.">
        <title>Broad Genomic Sampling Reveals a Smut Pathogenic Ancestry of the Fungal Clade Ustilaginomycotina.</title>
        <authorList>
            <person name="Kijpornyongpan T."/>
            <person name="Mondo S.J."/>
            <person name="Barry K."/>
            <person name="Sandor L."/>
            <person name="Lee J."/>
            <person name="Lipzen A."/>
            <person name="Pangilinan J."/>
            <person name="LaButti K."/>
            <person name="Hainaut M."/>
            <person name="Henrissat B."/>
            <person name="Grigoriev I.V."/>
            <person name="Spatafora J.W."/>
            <person name="Aime M.C."/>
        </authorList>
    </citation>
    <scope>NUCLEOTIDE SEQUENCE [LARGE SCALE GENOMIC DNA]</scope>
    <source>
        <strain evidence="1 2">SA 807</strain>
    </source>
</reference>